<gene>
    <name evidence="2" type="ORF">SOCE836_034260</name>
</gene>
<keyword evidence="2" id="KW-0378">Hydrolase</keyword>
<protein>
    <submittedName>
        <fullName evidence="2">Dienelactone hydrolase</fullName>
    </submittedName>
</protein>
<dbReference type="AlphaFoldDB" id="A0A4P2QMI4"/>
<dbReference type="EMBL" id="CP012672">
    <property type="protein sequence ID" value="AUX31297.1"/>
    <property type="molecule type" value="Genomic_DNA"/>
</dbReference>
<name>A0A4P2QMI4_SORCE</name>
<proteinExistence type="predicted"/>
<dbReference type="SUPFAM" id="SSF53474">
    <property type="entry name" value="alpha/beta-Hydrolases"/>
    <property type="match status" value="1"/>
</dbReference>
<evidence type="ECO:0000313" key="3">
    <source>
        <dbReference type="Proteomes" id="UP000295497"/>
    </source>
</evidence>
<accession>A0A4P2QMI4</accession>
<evidence type="ECO:0000313" key="2">
    <source>
        <dbReference type="EMBL" id="AUX31297.1"/>
    </source>
</evidence>
<dbReference type="PANTHER" id="PTHR46623">
    <property type="entry name" value="CARBOXYMETHYLENEBUTENOLIDASE-RELATED"/>
    <property type="match status" value="1"/>
</dbReference>
<dbReference type="PANTHER" id="PTHR46623:SF10">
    <property type="entry name" value="CARBOXYMETHYLENEBUTENOLIDASE HOMOLOG"/>
    <property type="match status" value="1"/>
</dbReference>
<feature type="domain" description="Dienelactone hydrolase" evidence="1">
    <location>
        <begin position="16"/>
        <end position="243"/>
    </location>
</feature>
<dbReference type="Proteomes" id="UP000295497">
    <property type="component" value="Chromosome"/>
</dbReference>
<reference evidence="2 3" key="1">
    <citation type="submission" date="2015-09" db="EMBL/GenBank/DDBJ databases">
        <title>Sorangium comparison.</title>
        <authorList>
            <person name="Zaburannyi N."/>
            <person name="Bunk B."/>
            <person name="Overmann J."/>
            <person name="Mueller R."/>
        </authorList>
    </citation>
    <scope>NUCLEOTIDE SEQUENCE [LARGE SCALE GENOMIC DNA]</scope>
    <source>
        <strain evidence="2 3">So ce836</strain>
    </source>
</reference>
<dbReference type="Gene3D" id="3.40.50.1820">
    <property type="entry name" value="alpha/beta hydrolase"/>
    <property type="match status" value="1"/>
</dbReference>
<dbReference type="RefSeq" id="WP_129575116.1">
    <property type="nucleotide sequence ID" value="NZ_CP012672.1"/>
</dbReference>
<evidence type="ECO:0000259" key="1">
    <source>
        <dbReference type="Pfam" id="PF01738"/>
    </source>
</evidence>
<dbReference type="GO" id="GO:0016787">
    <property type="term" value="F:hydrolase activity"/>
    <property type="evidence" value="ECO:0007669"/>
    <property type="project" value="UniProtKB-KW"/>
</dbReference>
<sequence>MNGTKIEIETKDGVADAYVSHPGGEGPWPAVLFYMDGLGLRPSLFAMADRLASSGYYVLLPNMYYRSGAYAPFEPATVFAGGSERERLMALVNACDDAGAMRDTAAFLDFFDGQPLVSKGKIASNGYCLGGGLSMCAACNFPDRLAAAASFHGGRFLTDPATPAQIAASVRARVYIGVAEGDRAHTAEVTARLEAALAAAKVPHAIELYPGTTHGFAVSDMPVYDQAASERHWDRLLGLLREAFA</sequence>
<dbReference type="Pfam" id="PF01738">
    <property type="entry name" value="DLH"/>
    <property type="match status" value="1"/>
</dbReference>
<dbReference type="InterPro" id="IPR002925">
    <property type="entry name" value="Dienelactn_hydro"/>
</dbReference>
<dbReference type="InterPro" id="IPR029058">
    <property type="entry name" value="AB_hydrolase_fold"/>
</dbReference>
<dbReference type="InterPro" id="IPR051049">
    <property type="entry name" value="Dienelactone_hydrolase-like"/>
</dbReference>
<organism evidence="2 3">
    <name type="scientific">Sorangium cellulosum</name>
    <name type="common">Polyangium cellulosum</name>
    <dbReference type="NCBI Taxonomy" id="56"/>
    <lineage>
        <taxon>Bacteria</taxon>
        <taxon>Pseudomonadati</taxon>
        <taxon>Myxococcota</taxon>
        <taxon>Polyangia</taxon>
        <taxon>Polyangiales</taxon>
        <taxon>Polyangiaceae</taxon>
        <taxon>Sorangium</taxon>
    </lineage>
</organism>